<dbReference type="InterPro" id="IPR001810">
    <property type="entry name" value="F-box_dom"/>
</dbReference>
<sequence>MAFGKSCGNSLSSKRGGLVAEGRGLGLKRKRILISENLDVLPMNSVPSTPSENRCTERMVLDPQTFNLEACPQDILIRILCGVNHEDLKHLFHVSKRIREATLIAKQWHFAYSTPSKFRVFGTPIYLEDASEYDDIEAPNAPKLSRHPRSRLNKKKLADISVALFSSDEERWPRKALFMETEA</sequence>
<dbReference type="Proteomes" id="UP000516437">
    <property type="component" value="Chromosome 2"/>
</dbReference>
<dbReference type="EMBL" id="RXIC02000020">
    <property type="protein sequence ID" value="KAB1221887.1"/>
    <property type="molecule type" value="Genomic_DNA"/>
</dbReference>
<evidence type="ECO:0000313" key="3">
    <source>
        <dbReference type="Proteomes" id="UP000516437"/>
    </source>
</evidence>
<dbReference type="PANTHER" id="PTHR34049">
    <property type="entry name" value="F-BOX PROTEIN SKIP27"/>
    <property type="match status" value="1"/>
</dbReference>
<protein>
    <submittedName>
        <fullName evidence="2">F-box protein SKIP27</fullName>
    </submittedName>
</protein>
<dbReference type="InterPro" id="IPR045286">
    <property type="entry name" value="FBS1-like"/>
</dbReference>
<proteinExistence type="predicted"/>
<dbReference type="PROSITE" id="PS50181">
    <property type="entry name" value="FBOX"/>
    <property type="match status" value="1"/>
</dbReference>
<dbReference type="OrthoDB" id="786450at2759"/>
<feature type="domain" description="F-box" evidence="1">
    <location>
        <begin position="65"/>
        <end position="115"/>
    </location>
</feature>
<reference evidence="2 3" key="1">
    <citation type="journal article" date="2019" name="Plant Biotechnol. J.">
        <title>The red bayberry genome and genetic basis of sex determination.</title>
        <authorList>
            <person name="Jia H.M."/>
            <person name="Jia H.J."/>
            <person name="Cai Q.L."/>
            <person name="Wang Y."/>
            <person name="Zhao H.B."/>
            <person name="Yang W.F."/>
            <person name="Wang G.Y."/>
            <person name="Li Y.H."/>
            <person name="Zhan D.L."/>
            <person name="Shen Y.T."/>
            <person name="Niu Q.F."/>
            <person name="Chang L."/>
            <person name="Qiu J."/>
            <person name="Zhao L."/>
            <person name="Xie H.B."/>
            <person name="Fu W.Y."/>
            <person name="Jin J."/>
            <person name="Li X.W."/>
            <person name="Jiao Y."/>
            <person name="Zhou C.C."/>
            <person name="Tu T."/>
            <person name="Chai C.Y."/>
            <person name="Gao J.L."/>
            <person name="Fan L.J."/>
            <person name="van de Weg E."/>
            <person name="Wang J.Y."/>
            <person name="Gao Z.S."/>
        </authorList>
    </citation>
    <scope>NUCLEOTIDE SEQUENCE [LARGE SCALE GENOMIC DNA]</scope>
    <source>
        <tissue evidence="2">Leaves</tissue>
    </source>
</reference>
<comment type="caution">
    <text evidence="2">The sequence shown here is derived from an EMBL/GenBank/DDBJ whole genome shotgun (WGS) entry which is preliminary data.</text>
</comment>
<keyword evidence="3" id="KW-1185">Reference proteome</keyword>
<dbReference type="AlphaFoldDB" id="A0A6A1WD86"/>
<gene>
    <name evidence="2" type="ORF">CJ030_MR2G006886</name>
</gene>
<accession>A0A6A1WD86</accession>
<name>A0A6A1WD86_9ROSI</name>
<dbReference type="PANTHER" id="PTHR34049:SF1">
    <property type="entry name" value="F-BOX PROTEIN SKIP27"/>
    <property type="match status" value="1"/>
</dbReference>
<evidence type="ECO:0000313" key="2">
    <source>
        <dbReference type="EMBL" id="KAB1221887.1"/>
    </source>
</evidence>
<evidence type="ECO:0000259" key="1">
    <source>
        <dbReference type="PROSITE" id="PS50181"/>
    </source>
</evidence>
<organism evidence="2 3">
    <name type="scientific">Morella rubra</name>
    <name type="common">Chinese bayberry</name>
    <dbReference type="NCBI Taxonomy" id="262757"/>
    <lineage>
        <taxon>Eukaryota</taxon>
        <taxon>Viridiplantae</taxon>
        <taxon>Streptophyta</taxon>
        <taxon>Embryophyta</taxon>
        <taxon>Tracheophyta</taxon>
        <taxon>Spermatophyta</taxon>
        <taxon>Magnoliopsida</taxon>
        <taxon>eudicotyledons</taxon>
        <taxon>Gunneridae</taxon>
        <taxon>Pentapetalae</taxon>
        <taxon>rosids</taxon>
        <taxon>fabids</taxon>
        <taxon>Fagales</taxon>
        <taxon>Myricaceae</taxon>
        <taxon>Morella</taxon>
    </lineage>
</organism>